<dbReference type="AlphaFoldDB" id="A0A1N6PCY4"/>
<evidence type="ECO:0000313" key="4">
    <source>
        <dbReference type="Proteomes" id="UP000186895"/>
    </source>
</evidence>
<sequence length="245" mass="26286">MSTAPRALITGAARRIGACIARRLHQQGYDLILHYRQSSTDAEQLRDELNRQRADSCICLQADLNDMQAVEQLAQAVRQQGPLSLLVNNASTFYPTPLQQAAQSDWDQLINSNLRGPFFLSSALATLLEASGGSIVNLVDVHAEKGLGGYPIYSIAKAGVKMMTLSLARELAPAVRVNGVSPGAILWPEADAEMDDAARQAILDKVPLQRTGRPEDIAEAVAFLASAGYITGQILAVDGGRSIFS</sequence>
<reference evidence="3 4" key="1">
    <citation type="submission" date="2017-01" db="EMBL/GenBank/DDBJ databases">
        <authorList>
            <person name="Mah S.A."/>
            <person name="Swanson W.J."/>
            <person name="Moy G.W."/>
            <person name="Vacquier V.D."/>
        </authorList>
    </citation>
    <scope>NUCLEOTIDE SEQUENCE [LARGE SCALE GENOMIC DNA]</scope>
    <source>
        <strain evidence="3 4">DSM 7027</strain>
    </source>
</reference>
<dbReference type="PRINTS" id="PR00080">
    <property type="entry name" value="SDRFAMILY"/>
</dbReference>
<evidence type="ECO:0000256" key="2">
    <source>
        <dbReference type="ARBA" id="ARBA00023002"/>
    </source>
</evidence>
<dbReference type="Pfam" id="PF13561">
    <property type="entry name" value="adh_short_C2"/>
    <property type="match status" value="1"/>
</dbReference>
<dbReference type="RefSeq" id="WP_076461195.1">
    <property type="nucleotide sequence ID" value="NZ_FTMN01000001.1"/>
</dbReference>
<dbReference type="InterPro" id="IPR002347">
    <property type="entry name" value="SDR_fam"/>
</dbReference>
<dbReference type="EMBL" id="FTMN01000001">
    <property type="protein sequence ID" value="SIQ02096.1"/>
    <property type="molecule type" value="Genomic_DNA"/>
</dbReference>
<dbReference type="PANTHER" id="PTHR43639">
    <property type="entry name" value="OXIDOREDUCTASE, SHORT-CHAIN DEHYDROGENASE/REDUCTASE FAMILY (AFU_ORTHOLOGUE AFUA_5G02870)"/>
    <property type="match status" value="1"/>
</dbReference>
<dbReference type="Proteomes" id="UP000186895">
    <property type="component" value="Unassembled WGS sequence"/>
</dbReference>
<keyword evidence="4" id="KW-1185">Reference proteome</keyword>
<evidence type="ECO:0000313" key="3">
    <source>
        <dbReference type="EMBL" id="SIQ02096.1"/>
    </source>
</evidence>
<dbReference type="PRINTS" id="PR00081">
    <property type="entry name" value="GDHRDH"/>
</dbReference>
<dbReference type="PANTHER" id="PTHR43639:SF1">
    <property type="entry name" value="SHORT-CHAIN DEHYDROGENASE_REDUCTASE FAMILY PROTEIN"/>
    <property type="match status" value="1"/>
</dbReference>
<name>A0A1N6PCY4_9GAMM</name>
<dbReference type="GO" id="GO:0016491">
    <property type="term" value="F:oxidoreductase activity"/>
    <property type="evidence" value="ECO:0007669"/>
    <property type="project" value="UniProtKB-KW"/>
</dbReference>
<evidence type="ECO:0000256" key="1">
    <source>
        <dbReference type="ARBA" id="ARBA00006484"/>
    </source>
</evidence>
<dbReference type="Gene3D" id="3.40.50.720">
    <property type="entry name" value="NAD(P)-binding Rossmann-like Domain"/>
    <property type="match status" value="1"/>
</dbReference>
<protein>
    <submittedName>
        <fullName evidence="3">Pteridine reductase</fullName>
    </submittedName>
</protein>
<dbReference type="PROSITE" id="PS00061">
    <property type="entry name" value="ADH_SHORT"/>
    <property type="match status" value="1"/>
</dbReference>
<dbReference type="eggNOG" id="COG1028">
    <property type="taxonomic scope" value="Bacteria"/>
</dbReference>
<comment type="similarity">
    <text evidence="1">Belongs to the short-chain dehydrogenases/reductases (SDR) family.</text>
</comment>
<dbReference type="STRING" id="49186.SAMN05421647_101945"/>
<dbReference type="InterPro" id="IPR036291">
    <property type="entry name" value="NAD(P)-bd_dom_sf"/>
</dbReference>
<proteinExistence type="inferred from homology"/>
<dbReference type="InterPro" id="IPR020904">
    <property type="entry name" value="Sc_DH/Rdtase_CS"/>
</dbReference>
<organism evidence="3 4">
    <name type="scientific">Marinobacterium stanieri</name>
    <dbReference type="NCBI Taxonomy" id="49186"/>
    <lineage>
        <taxon>Bacteria</taxon>
        <taxon>Pseudomonadati</taxon>
        <taxon>Pseudomonadota</taxon>
        <taxon>Gammaproteobacteria</taxon>
        <taxon>Oceanospirillales</taxon>
        <taxon>Oceanospirillaceae</taxon>
        <taxon>Marinobacterium</taxon>
    </lineage>
</organism>
<dbReference type="NCBIfam" id="NF006598">
    <property type="entry name" value="PRK09135.1"/>
    <property type="match status" value="1"/>
</dbReference>
<dbReference type="SUPFAM" id="SSF51735">
    <property type="entry name" value="NAD(P)-binding Rossmann-fold domains"/>
    <property type="match status" value="1"/>
</dbReference>
<keyword evidence="2" id="KW-0560">Oxidoreductase</keyword>
<gene>
    <name evidence="3" type="ORF">SAMN05421647_101945</name>
</gene>
<accession>A0A1N6PCY4</accession>
<dbReference type="FunFam" id="3.40.50.720:FF:000173">
    <property type="entry name" value="3-oxoacyl-[acyl-carrier protein] reductase"/>
    <property type="match status" value="1"/>
</dbReference>